<name>A0A645IHU3_9ZZZZ</name>
<dbReference type="AlphaFoldDB" id="A0A645IHU3"/>
<reference evidence="1" key="1">
    <citation type="submission" date="2019-08" db="EMBL/GenBank/DDBJ databases">
        <authorList>
            <person name="Kucharzyk K."/>
            <person name="Murdoch R.W."/>
            <person name="Higgins S."/>
            <person name="Loffler F."/>
        </authorList>
    </citation>
    <scope>NUCLEOTIDE SEQUENCE</scope>
</reference>
<gene>
    <name evidence="1" type="ORF">SDC9_198028</name>
</gene>
<sequence length="83" mass="9068">MLPGRAGRHLIRLLHQLPGRPPHFAGVEEDLADDGLDAPHQAVVGLGRGHQIGSAIRRRPTGQITIGVGFFQGKLQRPHRCQQ</sequence>
<proteinExistence type="predicted"/>
<comment type="caution">
    <text evidence="1">The sequence shown here is derived from an EMBL/GenBank/DDBJ whole genome shotgun (WGS) entry which is preliminary data.</text>
</comment>
<organism evidence="1">
    <name type="scientific">bioreactor metagenome</name>
    <dbReference type="NCBI Taxonomy" id="1076179"/>
    <lineage>
        <taxon>unclassified sequences</taxon>
        <taxon>metagenomes</taxon>
        <taxon>ecological metagenomes</taxon>
    </lineage>
</organism>
<dbReference type="EMBL" id="VSSQ01114562">
    <property type="protein sequence ID" value="MPN50402.1"/>
    <property type="molecule type" value="Genomic_DNA"/>
</dbReference>
<evidence type="ECO:0000313" key="1">
    <source>
        <dbReference type="EMBL" id="MPN50402.1"/>
    </source>
</evidence>
<protein>
    <submittedName>
        <fullName evidence="1">Uncharacterized protein</fullName>
    </submittedName>
</protein>
<accession>A0A645IHU3</accession>